<keyword evidence="5" id="KW-0963">Cytoplasm</keyword>
<dbReference type="GO" id="GO:0006511">
    <property type="term" value="P:ubiquitin-dependent protein catabolic process"/>
    <property type="evidence" value="ECO:0007669"/>
    <property type="project" value="InterPro"/>
</dbReference>
<dbReference type="InterPro" id="IPR045132">
    <property type="entry name" value="UBE4"/>
</dbReference>
<organism evidence="11 12">
    <name type="scientific">Streblomastix strix</name>
    <dbReference type="NCBI Taxonomy" id="222440"/>
    <lineage>
        <taxon>Eukaryota</taxon>
        <taxon>Metamonada</taxon>
        <taxon>Preaxostyla</taxon>
        <taxon>Oxymonadida</taxon>
        <taxon>Streblomastigidae</taxon>
        <taxon>Streblomastix</taxon>
    </lineage>
</organism>
<dbReference type="InterPro" id="IPR003613">
    <property type="entry name" value="Ubox_domain"/>
</dbReference>
<evidence type="ECO:0000259" key="10">
    <source>
        <dbReference type="PROSITE" id="PS51698"/>
    </source>
</evidence>
<dbReference type="SUPFAM" id="SSF57850">
    <property type="entry name" value="RING/U-box"/>
    <property type="match status" value="1"/>
</dbReference>
<dbReference type="Pfam" id="PF10408">
    <property type="entry name" value="Ufd2P_core"/>
    <property type="match status" value="1"/>
</dbReference>
<feature type="compositionally biased region" description="Low complexity" evidence="9">
    <location>
        <begin position="231"/>
        <end position="263"/>
    </location>
</feature>
<dbReference type="GO" id="GO:0000151">
    <property type="term" value="C:ubiquitin ligase complex"/>
    <property type="evidence" value="ECO:0007669"/>
    <property type="project" value="InterPro"/>
</dbReference>
<evidence type="ECO:0000256" key="2">
    <source>
        <dbReference type="ARBA" id="ARBA00004496"/>
    </source>
</evidence>
<dbReference type="UniPathway" id="UPA00143"/>
<dbReference type="GO" id="GO:0005634">
    <property type="term" value="C:nucleus"/>
    <property type="evidence" value="ECO:0007669"/>
    <property type="project" value="UniProtKB-SubCell"/>
</dbReference>
<accession>A0A5J4WCE1</accession>
<comment type="caution">
    <text evidence="11">The sequence shown here is derived from an EMBL/GenBank/DDBJ whole genome shotgun (WGS) entry which is preliminary data.</text>
</comment>
<evidence type="ECO:0000256" key="3">
    <source>
        <dbReference type="ARBA" id="ARBA00004906"/>
    </source>
</evidence>
<evidence type="ECO:0000256" key="7">
    <source>
        <dbReference type="ARBA" id="ARBA00022786"/>
    </source>
</evidence>
<dbReference type="InterPro" id="IPR019474">
    <property type="entry name" value="Ub_conjug_fac_E4_core"/>
</dbReference>
<evidence type="ECO:0000256" key="1">
    <source>
        <dbReference type="ARBA" id="ARBA00004123"/>
    </source>
</evidence>
<keyword evidence="8" id="KW-0539">Nucleus</keyword>
<comment type="pathway">
    <text evidence="3">Protein modification; protein ubiquitination.</text>
</comment>
<comment type="similarity">
    <text evidence="4">Belongs to the ubiquitin conjugation factor E4 family.</text>
</comment>
<reference evidence="11 12" key="1">
    <citation type="submission" date="2019-03" db="EMBL/GenBank/DDBJ databases">
        <title>Single cell metagenomics reveals metabolic interactions within the superorganism composed of flagellate Streblomastix strix and complex community of Bacteroidetes bacteria on its surface.</title>
        <authorList>
            <person name="Treitli S.C."/>
            <person name="Kolisko M."/>
            <person name="Husnik F."/>
            <person name="Keeling P."/>
            <person name="Hampl V."/>
        </authorList>
    </citation>
    <scope>NUCLEOTIDE SEQUENCE [LARGE SCALE GENOMIC DNA]</scope>
    <source>
        <strain evidence="11">ST1C</strain>
    </source>
</reference>
<dbReference type="Proteomes" id="UP000324800">
    <property type="component" value="Unassembled WGS sequence"/>
</dbReference>
<dbReference type="Pfam" id="PF04564">
    <property type="entry name" value="U-box"/>
    <property type="match status" value="1"/>
</dbReference>
<sequence>MYLTIHALHVGLIPALDHYEQITEKQSSEFRRIIPADRILAISPFPSTMIQEHSFEEFVMEICEREEIEQNKKVAHQLIIEQNGISYHNNQMRQALNKPLQSTTFHYRTITSGFYNESVHRLRQSFQNMPHDQLRETLNRINGAKIVCEQMRGFESIVVFSDLLERATKFYDFVAWMFLRQFGEISGYGLEKDQQFEDDIGYWDYNQFIQQNQLRENDDSKEKEKEKEGFRSSSLISSPSNSNSLLRNTSSSLSSRDTSSSSSTVISPFLLKHPLVAIQPLFILEDMTNLMHNLLLHRKTINLLQYAKNILHLMSFFVLNFRMISHQHTVIEIGIMLSNILAPQVDREDDEQDKLDLYSDSYTLEDKNIFGMPEQWNDDSVQWSVTQQFRQQQTQNPRFRIAQQTAIKKKKDENEFEIERNQHKKQICYYLLQHPPLFYLFPRALLTFFVNIEQAHSDDTSEMSRLQTRLMLVFSLKMMLNDARLCPILVQLLWEGGDEIQKVNIQKENDDDNQQQQQFSQLLQSSSYSSSNSNTQQIKERNDFNGVINYLFIISRVVNDIRWCFEHLTSKLADIKQNEEILENLKNEKGTQAYYQVTSSPEYINETNERTGLCKVFTVTMNDFFQVLIELLRVGPVAQIESNSFAPIIMTLNYIAATLTDKKSRNLKVFNPRSVKWNPLHVVGQVFDSVIALANPPQTLQDAINESRKYIDELLRTESPMPTKITGQNNSNILNQDKEIHSNFIDATHNDTAEFSQQAFNRIGLIIEYRRYRTFHRIALYRFILDTIKQQKENQKSSDFDLWLDQDVEIPQQLKDPIYLTLIRDAVKVPQGEQFMNFDRKSIITHIIQVGNNPITREPLTLDMIEP</sequence>
<evidence type="ECO:0000256" key="5">
    <source>
        <dbReference type="ARBA" id="ARBA00022490"/>
    </source>
</evidence>
<feature type="region of interest" description="Disordered" evidence="9">
    <location>
        <begin position="214"/>
        <end position="263"/>
    </location>
</feature>
<protein>
    <recommendedName>
        <fullName evidence="10">U-box domain-containing protein</fullName>
    </recommendedName>
</protein>
<keyword evidence="6" id="KW-0808">Transferase</keyword>
<feature type="compositionally biased region" description="Basic and acidic residues" evidence="9">
    <location>
        <begin position="215"/>
        <end position="230"/>
    </location>
</feature>
<name>A0A5J4WCE1_9EUKA</name>
<evidence type="ECO:0000256" key="8">
    <source>
        <dbReference type="ARBA" id="ARBA00023242"/>
    </source>
</evidence>
<evidence type="ECO:0000256" key="9">
    <source>
        <dbReference type="SAM" id="MobiDB-lite"/>
    </source>
</evidence>
<dbReference type="Gene3D" id="3.30.40.10">
    <property type="entry name" value="Zinc/RING finger domain, C3HC4 (zinc finger)"/>
    <property type="match status" value="1"/>
</dbReference>
<dbReference type="PANTHER" id="PTHR13931:SF2">
    <property type="entry name" value="UBIQUITIN CONJUGATION FACTOR E4 B"/>
    <property type="match status" value="1"/>
</dbReference>
<dbReference type="InterPro" id="IPR013083">
    <property type="entry name" value="Znf_RING/FYVE/PHD"/>
</dbReference>
<evidence type="ECO:0000256" key="6">
    <source>
        <dbReference type="ARBA" id="ARBA00022679"/>
    </source>
</evidence>
<evidence type="ECO:0000313" key="12">
    <source>
        <dbReference type="Proteomes" id="UP000324800"/>
    </source>
</evidence>
<dbReference type="GO" id="GO:0000209">
    <property type="term" value="P:protein polyubiquitination"/>
    <property type="evidence" value="ECO:0007669"/>
    <property type="project" value="TreeGrafter"/>
</dbReference>
<keyword evidence="7" id="KW-0833">Ubl conjugation pathway</keyword>
<dbReference type="AlphaFoldDB" id="A0A5J4WCE1"/>
<dbReference type="PANTHER" id="PTHR13931">
    <property type="entry name" value="UBIQUITINATION FACTOR E4"/>
    <property type="match status" value="1"/>
</dbReference>
<feature type="non-terminal residue" evidence="11">
    <location>
        <position position="867"/>
    </location>
</feature>
<feature type="domain" description="U-box" evidence="10">
    <location>
        <begin position="809"/>
        <end position="867"/>
    </location>
</feature>
<dbReference type="GO" id="GO:0005737">
    <property type="term" value="C:cytoplasm"/>
    <property type="evidence" value="ECO:0007669"/>
    <property type="project" value="UniProtKB-SubCell"/>
</dbReference>
<comment type="subcellular location">
    <subcellularLocation>
        <location evidence="2">Cytoplasm</location>
    </subcellularLocation>
    <subcellularLocation>
        <location evidence="1">Nucleus</location>
    </subcellularLocation>
</comment>
<proteinExistence type="inferred from homology"/>
<dbReference type="GO" id="GO:0036503">
    <property type="term" value="P:ERAD pathway"/>
    <property type="evidence" value="ECO:0007669"/>
    <property type="project" value="InterPro"/>
</dbReference>
<dbReference type="OrthoDB" id="20295at2759"/>
<gene>
    <name evidence="11" type="ORF">EZS28_012433</name>
</gene>
<dbReference type="GO" id="GO:0034450">
    <property type="term" value="F:ubiquitin-ubiquitin ligase activity"/>
    <property type="evidence" value="ECO:0007669"/>
    <property type="project" value="InterPro"/>
</dbReference>
<dbReference type="EMBL" id="SNRW01002679">
    <property type="protein sequence ID" value="KAA6392039.1"/>
    <property type="molecule type" value="Genomic_DNA"/>
</dbReference>
<evidence type="ECO:0000256" key="4">
    <source>
        <dbReference type="ARBA" id="ARBA00007434"/>
    </source>
</evidence>
<evidence type="ECO:0000313" key="11">
    <source>
        <dbReference type="EMBL" id="KAA6392039.1"/>
    </source>
</evidence>
<dbReference type="PROSITE" id="PS51698">
    <property type="entry name" value="U_BOX"/>
    <property type="match status" value="1"/>
</dbReference>